<keyword evidence="5" id="KW-0547">Nucleotide-binding</keyword>
<feature type="compositionally biased region" description="Basic and acidic residues" evidence="8">
    <location>
        <begin position="1"/>
        <end position="10"/>
    </location>
</feature>
<dbReference type="InterPro" id="IPR027417">
    <property type="entry name" value="P-loop_NTPase"/>
</dbReference>
<evidence type="ECO:0000256" key="3">
    <source>
        <dbReference type="ARBA" id="ARBA00019824"/>
    </source>
</evidence>
<dbReference type="GO" id="GO:0005524">
    <property type="term" value="F:ATP binding"/>
    <property type="evidence" value="ECO:0007669"/>
    <property type="project" value="UniProtKB-KW"/>
</dbReference>
<organism evidence="10 11">
    <name type="scientific">Lachancea mirantina</name>
    <dbReference type="NCBI Taxonomy" id="1230905"/>
    <lineage>
        <taxon>Eukaryota</taxon>
        <taxon>Fungi</taxon>
        <taxon>Dikarya</taxon>
        <taxon>Ascomycota</taxon>
        <taxon>Saccharomycotina</taxon>
        <taxon>Saccharomycetes</taxon>
        <taxon>Saccharomycetales</taxon>
        <taxon>Saccharomycetaceae</taxon>
        <taxon>Lachancea</taxon>
    </lineage>
</organism>
<dbReference type="GO" id="GO:0051731">
    <property type="term" value="F:polynucleotide 5'-hydroxyl-kinase activity"/>
    <property type="evidence" value="ECO:0007669"/>
    <property type="project" value="InterPro"/>
</dbReference>
<keyword evidence="11" id="KW-1185">Reference proteome</keyword>
<dbReference type="Gene3D" id="3.40.50.300">
    <property type="entry name" value="P-loop containing nucleotide triphosphate hydrolases"/>
    <property type="match status" value="1"/>
</dbReference>
<dbReference type="InterPro" id="IPR045116">
    <property type="entry name" value="Clp1/Grc3"/>
</dbReference>
<evidence type="ECO:0000256" key="7">
    <source>
        <dbReference type="ARBA" id="ARBA00022840"/>
    </source>
</evidence>
<gene>
    <name evidence="10" type="ORF">LAMI_0F05072G</name>
</gene>
<dbReference type="Pfam" id="PF16575">
    <property type="entry name" value="CLP1_P"/>
    <property type="match status" value="1"/>
</dbReference>
<evidence type="ECO:0000256" key="1">
    <source>
        <dbReference type="ARBA" id="ARBA00011003"/>
    </source>
</evidence>
<evidence type="ECO:0000313" key="11">
    <source>
        <dbReference type="Proteomes" id="UP000191024"/>
    </source>
</evidence>
<reference evidence="11" key="1">
    <citation type="submission" date="2016-03" db="EMBL/GenBank/DDBJ databases">
        <authorList>
            <person name="Devillers H."/>
        </authorList>
    </citation>
    <scope>NUCLEOTIDE SEQUENCE [LARGE SCALE GENOMIC DNA]</scope>
</reference>
<protein>
    <recommendedName>
        <fullName evidence="3">Polynucleotide 5'-hydroxyl-kinase GRC3</fullName>
    </recommendedName>
    <alternativeName>
        <fullName evidence="2">Polynucleotide 5'-hydroxyl-kinase grc3</fullName>
    </alternativeName>
</protein>
<keyword evidence="4" id="KW-0808">Transferase</keyword>
<evidence type="ECO:0000256" key="2">
    <source>
        <dbReference type="ARBA" id="ARBA00018706"/>
    </source>
</evidence>
<dbReference type="OrthoDB" id="4054781at2759"/>
<evidence type="ECO:0000259" key="9">
    <source>
        <dbReference type="Pfam" id="PF16575"/>
    </source>
</evidence>
<keyword evidence="6" id="KW-0418">Kinase</keyword>
<dbReference type="STRING" id="1230905.A0A1G4JYE0"/>
<name>A0A1G4JYE0_9SACH</name>
<dbReference type="PANTHER" id="PTHR12755">
    <property type="entry name" value="CLEAVAGE/POLYADENYLATION FACTOR IA SUBUNIT CLP1P"/>
    <property type="match status" value="1"/>
</dbReference>
<sequence>MEEEVPKYDDESSVDSSDSFSISSQGESEKLEESSNEYENTEIAHDRDENGGDDSDTAVISGQERALEKTMEKWQSFLPKLGSNYIHLDEANPCLYIGLKQGQEVVVSGCFELKILKGGITYNNVHYSASNDRISIWHPLSASISPFCGSFYAGWDEKVFLDQRVKSALDINELECVLKISNWAKNIEKLGHLAPTYDNLWVPSDYLLDGVNASDAASFALICSKTVRNLSSVRTMTLTAEWLKIIGELQLYHKTCQQDMRIMTVGGKSSGKSTFSRLLLQNFLHGDRKSTDSILYLDLDQGQPEFSDPDCVSLCKLSNELALGCHFGQGSAVKLAECYVGSPSPQDFPAKYLDMADFLIDELEKEVFMGTSLLNLPGWIKGYGIQIVNHLISKFKPTHIIFLESPSSRAVSATELRIPDSFHSLQREHYTTSLHHVTGFLGHSHDSPPERFQASHLRTARLLYLFHKSQIFNHRPEYDFKPLITQPPLQISFGSAAGVRAFHFTQEGLNLHADDIVDSLEGCMVGIFVAEGDFKADLIGNFPVLKSFAKLRFVSLGLIHSISSKDAYVNIYIPFTKREMLLKQKNSNWVLQRAKTSTPIHELYPAQCSKVFNSFGEVPFVSSKKGRGLEHIWKVRRNILRRGHQ</sequence>
<keyword evidence="7" id="KW-0067">ATP-binding</keyword>
<dbReference type="GO" id="GO:0000448">
    <property type="term" value="P:cleavage in ITS2 between 5.8S rRNA and LSU-rRNA of tricistronic rRNA transcript (SSU-rRNA, 5.8S rRNA, LSU-rRNA)"/>
    <property type="evidence" value="ECO:0007669"/>
    <property type="project" value="TreeGrafter"/>
</dbReference>
<feature type="domain" description="Clp1 P-loop" evidence="9">
    <location>
        <begin position="266"/>
        <end position="408"/>
    </location>
</feature>
<feature type="compositionally biased region" description="Low complexity" evidence="8">
    <location>
        <begin position="14"/>
        <end position="26"/>
    </location>
</feature>
<dbReference type="PANTHER" id="PTHR12755:SF3">
    <property type="entry name" value="POLYNUCLEOTIDE 5'-HYDROXYL-KINASE NOL9"/>
    <property type="match status" value="1"/>
</dbReference>
<evidence type="ECO:0000256" key="8">
    <source>
        <dbReference type="SAM" id="MobiDB-lite"/>
    </source>
</evidence>
<comment type="similarity">
    <text evidence="1">Belongs to the Clp1 family. NOL9/GRC3 subfamily.</text>
</comment>
<dbReference type="Proteomes" id="UP000191024">
    <property type="component" value="Chromosome F"/>
</dbReference>
<dbReference type="InterPro" id="IPR032319">
    <property type="entry name" value="CLP1_P"/>
</dbReference>
<evidence type="ECO:0000313" key="10">
    <source>
        <dbReference type="EMBL" id="SCU96065.1"/>
    </source>
</evidence>
<evidence type="ECO:0000256" key="5">
    <source>
        <dbReference type="ARBA" id="ARBA00022741"/>
    </source>
</evidence>
<dbReference type="AlphaFoldDB" id="A0A1G4JYE0"/>
<dbReference type="EMBL" id="LT598467">
    <property type="protein sequence ID" value="SCU96065.1"/>
    <property type="molecule type" value="Genomic_DNA"/>
</dbReference>
<feature type="region of interest" description="Disordered" evidence="8">
    <location>
        <begin position="1"/>
        <end position="57"/>
    </location>
</feature>
<evidence type="ECO:0000256" key="6">
    <source>
        <dbReference type="ARBA" id="ARBA00022777"/>
    </source>
</evidence>
<proteinExistence type="inferred from homology"/>
<accession>A0A1G4JYE0</accession>
<evidence type="ECO:0000256" key="4">
    <source>
        <dbReference type="ARBA" id="ARBA00022679"/>
    </source>
</evidence>
<dbReference type="GO" id="GO:0005634">
    <property type="term" value="C:nucleus"/>
    <property type="evidence" value="ECO:0007669"/>
    <property type="project" value="TreeGrafter"/>
</dbReference>